<dbReference type="AlphaFoldDB" id="A0A0E0GX25"/>
<dbReference type="InterPro" id="IPR006139">
    <property type="entry name" value="D-isomer_2_OHA_DH_cat_dom"/>
</dbReference>
<organism evidence="7">
    <name type="scientific">Oryza nivara</name>
    <name type="common">Indian wild rice</name>
    <name type="synonym">Oryza sativa f. spontanea</name>
    <dbReference type="NCBI Taxonomy" id="4536"/>
    <lineage>
        <taxon>Eukaryota</taxon>
        <taxon>Viridiplantae</taxon>
        <taxon>Streptophyta</taxon>
        <taxon>Embryophyta</taxon>
        <taxon>Tracheophyta</taxon>
        <taxon>Spermatophyta</taxon>
        <taxon>Magnoliopsida</taxon>
        <taxon>Liliopsida</taxon>
        <taxon>Poales</taxon>
        <taxon>Poaceae</taxon>
        <taxon>BOP clade</taxon>
        <taxon>Oryzoideae</taxon>
        <taxon>Oryzeae</taxon>
        <taxon>Oryzinae</taxon>
        <taxon>Oryza</taxon>
    </lineage>
</organism>
<feature type="domain" description="D-isomer specific 2-hydroxyacid dehydrogenase NAD-binding" evidence="6">
    <location>
        <begin position="113"/>
        <end position="298"/>
    </location>
</feature>
<dbReference type="Gramene" id="ONIVA04G00320.4">
    <property type="protein sequence ID" value="ONIVA04G00320.4"/>
    <property type="gene ID" value="ONIVA04G00320"/>
</dbReference>
<dbReference type="InterPro" id="IPR036291">
    <property type="entry name" value="NAD(P)-bd_dom_sf"/>
</dbReference>
<dbReference type="GO" id="GO:0016618">
    <property type="term" value="F:hydroxypyruvate reductase [NAD(P)H] activity"/>
    <property type="evidence" value="ECO:0007669"/>
    <property type="project" value="TreeGrafter"/>
</dbReference>
<dbReference type="FunFam" id="3.40.50.720:FF:000213">
    <property type="entry name" value="Putative 2-hydroxyacid dehydrogenase"/>
    <property type="match status" value="1"/>
</dbReference>
<evidence type="ECO:0000313" key="7">
    <source>
        <dbReference type="EnsemblPlants" id="ONIVA04G00320.4"/>
    </source>
</evidence>
<dbReference type="InterPro" id="IPR006140">
    <property type="entry name" value="D-isomer_DH_NAD-bd"/>
</dbReference>
<dbReference type="EnsemblPlants" id="ONIVA04G00320.4">
    <property type="protein sequence ID" value="ONIVA04G00320.4"/>
    <property type="gene ID" value="ONIVA04G00320"/>
</dbReference>
<dbReference type="PANTHER" id="PTHR10996:SF268">
    <property type="entry name" value="GLYOXYLATE_HYDROXYPYRUVATE REDUCTASE HPR3"/>
    <property type="match status" value="1"/>
</dbReference>
<feature type="domain" description="D-isomer specific 2-hydroxyacid dehydrogenase catalytic" evidence="5">
    <location>
        <begin position="39"/>
        <end position="329"/>
    </location>
</feature>
<dbReference type="Gene3D" id="3.40.50.720">
    <property type="entry name" value="NAD(P)-binding Rossmann-like Domain"/>
    <property type="match status" value="2"/>
</dbReference>
<evidence type="ECO:0008006" key="9">
    <source>
        <dbReference type="Google" id="ProtNLM"/>
    </source>
</evidence>
<name>A0A0E0GX25_ORYNI</name>
<dbReference type="SUPFAM" id="SSF52283">
    <property type="entry name" value="Formate/glycerate dehydrogenase catalytic domain-like"/>
    <property type="match status" value="1"/>
</dbReference>
<dbReference type="InterPro" id="IPR050223">
    <property type="entry name" value="D-isomer_2-hydroxyacid_DH"/>
</dbReference>
<reference evidence="7" key="2">
    <citation type="submission" date="2018-04" db="EMBL/GenBank/DDBJ databases">
        <title>OnivRS2 (Oryza nivara Reference Sequence Version 2).</title>
        <authorList>
            <person name="Zhang J."/>
            <person name="Kudrna D."/>
            <person name="Lee S."/>
            <person name="Talag J."/>
            <person name="Rajasekar S."/>
            <person name="Welchert J."/>
            <person name="Hsing Y.-I."/>
            <person name="Wing R.A."/>
        </authorList>
    </citation>
    <scope>NUCLEOTIDE SEQUENCE [LARGE SCALE GENOMIC DNA]</scope>
    <source>
        <strain evidence="7">SL10</strain>
    </source>
</reference>
<dbReference type="GO" id="GO:0051287">
    <property type="term" value="F:NAD binding"/>
    <property type="evidence" value="ECO:0007669"/>
    <property type="project" value="InterPro"/>
</dbReference>
<comment type="similarity">
    <text evidence="4">Belongs to the D-isomer specific 2-hydroxyacid dehydrogenase family.</text>
</comment>
<evidence type="ECO:0000259" key="5">
    <source>
        <dbReference type="Pfam" id="PF00389"/>
    </source>
</evidence>
<dbReference type="HOGENOM" id="CLU_019796_1_2_1"/>
<evidence type="ECO:0000259" key="6">
    <source>
        <dbReference type="Pfam" id="PF02826"/>
    </source>
</evidence>
<evidence type="ECO:0000313" key="8">
    <source>
        <dbReference type="Proteomes" id="UP000006591"/>
    </source>
</evidence>
<dbReference type="Pfam" id="PF00389">
    <property type="entry name" value="2-Hacid_dh"/>
    <property type="match status" value="1"/>
</dbReference>
<dbReference type="Proteomes" id="UP000006591">
    <property type="component" value="Chromosome 4"/>
</dbReference>
<keyword evidence="8" id="KW-1185">Reference proteome</keyword>
<accession>A0A0E0GX25</accession>
<dbReference type="SUPFAM" id="SSF51735">
    <property type="entry name" value="NAD(P)-binding Rossmann-fold domains"/>
    <property type="match status" value="1"/>
</dbReference>
<evidence type="ECO:0000256" key="2">
    <source>
        <dbReference type="ARBA" id="ARBA00023002"/>
    </source>
</evidence>
<dbReference type="GO" id="GO:0030267">
    <property type="term" value="F:glyoxylate reductase (NADPH) activity"/>
    <property type="evidence" value="ECO:0007669"/>
    <property type="project" value="TreeGrafter"/>
</dbReference>
<reference evidence="7" key="1">
    <citation type="submission" date="2015-04" db="UniProtKB">
        <authorList>
            <consortium name="EnsemblPlants"/>
        </authorList>
    </citation>
    <scope>IDENTIFICATION</scope>
    <source>
        <strain evidence="7">SL10</strain>
    </source>
</reference>
<dbReference type="PANTHER" id="PTHR10996">
    <property type="entry name" value="2-HYDROXYACID DEHYDROGENASE-RELATED"/>
    <property type="match status" value="1"/>
</dbReference>
<dbReference type="CDD" id="cd12156">
    <property type="entry name" value="HPPR"/>
    <property type="match status" value="1"/>
</dbReference>
<keyword evidence="2 4" id="KW-0560">Oxidoreductase</keyword>
<proteinExistence type="inferred from homology"/>
<dbReference type="Pfam" id="PF02826">
    <property type="entry name" value="2-Hacid_dh_C"/>
    <property type="match status" value="1"/>
</dbReference>
<sequence length="331" mass="34346">MAPPATQDGSSSKPIVLLADPLIPEFEQELAPSYRLLPAADADEAAAASARALLTVDLPAVTAAQIDALPALELVVASSAGVDHINLGACRRRGIAVTNAQNAFSADAADYAVGLLVAVLRRVAAADAYVRRGAWAAAAGDYPLASKVLADLGGKKIEVSGKRVGIVGLGSIGGLVARRLAAFGCVIAYNSRSPKASAPYKFYPSVRELAAESDVLVLSCALTEETRRMVGREVMEALGKGGVLVNVGRGGLVDEAELVRCLREGVLGGAGLDVYENEPEVPPELWGMDNVVLSDHRAVITPESIQGVVDVVKANLDAFFSGKPLVSQVQL</sequence>
<dbReference type="GO" id="GO:0005829">
    <property type="term" value="C:cytosol"/>
    <property type="evidence" value="ECO:0007669"/>
    <property type="project" value="TreeGrafter"/>
</dbReference>
<evidence type="ECO:0000256" key="3">
    <source>
        <dbReference type="ARBA" id="ARBA00023027"/>
    </source>
</evidence>
<evidence type="ECO:0000256" key="1">
    <source>
        <dbReference type="ARBA" id="ARBA00022857"/>
    </source>
</evidence>
<evidence type="ECO:0000256" key="4">
    <source>
        <dbReference type="RuleBase" id="RU003719"/>
    </source>
</evidence>
<keyword evidence="3" id="KW-0520">NAD</keyword>
<keyword evidence="1" id="KW-0521">NADP</keyword>
<protein>
    <recommendedName>
        <fullName evidence="9">D-isomer specific 2-hydroxyacid dehydrogenase NAD-binding domain-containing protein</fullName>
    </recommendedName>
</protein>